<dbReference type="HOGENOM" id="CLU_000960_28_0_9"/>
<feature type="transmembrane region" description="Helical" evidence="6">
    <location>
        <begin position="302"/>
        <end position="323"/>
    </location>
</feature>
<evidence type="ECO:0000313" key="9">
    <source>
        <dbReference type="Proteomes" id="UP000031620"/>
    </source>
</evidence>
<feature type="domain" description="Major facilitator superfamily (MFS) profile" evidence="7">
    <location>
        <begin position="9"/>
        <end position="462"/>
    </location>
</feature>
<dbReference type="Gene3D" id="1.20.1250.20">
    <property type="entry name" value="MFS general substrate transporter like domains"/>
    <property type="match status" value="1"/>
</dbReference>
<dbReference type="Proteomes" id="UP000031620">
    <property type="component" value="Chromosome"/>
</dbReference>
<dbReference type="InterPro" id="IPR036259">
    <property type="entry name" value="MFS_trans_sf"/>
</dbReference>
<feature type="transmembrane region" description="Helical" evidence="6">
    <location>
        <begin position="50"/>
        <end position="71"/>
    </location>
</feature>
<keyword evidence="2" id="KW-0813">Transport</keyword>
<dbReference type="PANTHER" id="PTHR42718">
    <property type="entry name" value="MAJOR FACILITATOR SUPERFAMILY MULTIDRUG TRANSPORTER MFSC"/>
    <property type="match status" value="1"/>
</dbReference>
<feature type="transmembrane region" description="Helical" evidence="6">
    <location>
        <begin position="198"/>
        <end position="217"/>
    </location>
</feature>
<feature type="transmembrane region" description="Helical" evidence="6">
    <location>
        <begin position="133"/>
        <end position="150"/>
    </location>
</feature>
<dbReference type="PRINTS" id="PR01036">
    <property type="entry name" value="TCRTETB"/>
</dbReference>
<dbReference type="PROSITE" id="PS50850">
    <property type="entry name" value="MFS"/>
    <property type="match status" value="1"/>
</dbReference>
<evidence type="ECO:0000256" key="5">
    <source>
        <dbReference type="ARBA" id="ARBA00023136"/>
    </source>
</evidence>
<reference evidence="8 9" key="1">
    <citation type="submission" date="2014-11" db="EMBL/GenBank/DDBJ databases">
        <title>Complete genome sequence and analysis of Lactobacillus hokkaidonensis LOOC260T.</title>
        <authorList>
            <person name="Tanizawa Y."/>
            <person name="Tohno M."/>
            <person name="Kaminuma E."/>
            <person name="Nakamura Y."/>
            <person name="Arita M."/>
        </authorList>
    </citation>
    <scope>NUCLEOTIDE SEQUENCE [LARGE SCALE GENOMIC DNA]</scope>
    <source>
        <strain evidence="8 9">LOOC260</strain>
    </source>
</reference>
<dbReference type="GO" id="GO:0022857">
    <property type="term" value="F:transmembrane transporter activity"/>
    <property type="evidence" value="ECO:0007669"/>
    <property type="project" value="InterPro"/>
</dbReference>
<feature type="transmembrane region" description="Helical" evidence="6">
    <location>
        <begin position="229"/>
        <end position="249"/>
    </location>
</feature>
<feature type="transmembrane region" description="Helical" evidence="6">
    <location>
        <begin position="78"/>
        <end position="101"/>
    </location>
</feature>
<dbReference type="GO" id="GO:0005886">
    <property type="term" value="C:plasma membrane"/>
    <property type="evidence" value="ECO:0007669"/>
    <property type="project" value="UniProtKB-SubCell"/>
</dbReference>
<dbReference type="PANTHER" id="PTHR42718:SF9">
    <property type="entry name" value="MAJOR FACILITATOR SUPERFAMILY MULTIDRUG TRANSPORTER MFSC"/>
    <property type="match status" value="1"/>
</dbReference>
<accession>A0A0A1GRG8</accession>
<dbReference type="STRING" id="1291742.LOOC260_103240"/>
<dbReference type="SUPFAM" id="SSF103473">
    <property type="entry name" value="MFS general substrate transporter"/>
    <property type="match status" value="1"/>
</dbReference>
<feature type="transmembrane region" description="Helical" evidence="6">
    <location>
        <begin position="356"/>
        <end position="374"/>
    </location>
</feature>
<keyword evidence="4 6" id="KW-1133">Transmembrane helix</keyword>
<gene>
    <name evidence="8" type="ORF">LOOC260_103240</name>
</gene>
<keyword evidence="5 6" id="KW-0472">Membrane</keyword>
<organism evidence="8 9">
    <name type="scientific">Paucilactobacillus hokkaidonensis JCM 18461</name>
    <dbReference type="NCBI Taxonomy" id="1291742"/>
    <lineage>
        <taxon>Bacteria</taxon>
        <taxon>Bacillati</taxon>
        <taxon>Bacillota</taxon>
        <taxon>Bacilli</taxon>
        <taxon>Lactobacillales</taxon>
        <taxon>Lactobacillaceae</taxon>
        <taxon>Paucilactobacillus</taxon>
    </lineage>
</organism>
<feature type="transmembrane region" description="Helical" evidence="6">
    <location>
        <begin position="403"/>
        <end position="426"/>
    </location>
</feature>
<name>A0A0A1GRG8_9LACO</name>
<feature type="transmembrane region" description="Helical" evidence="6">
    <location>
        <begin position="438"/>
        <end position="457"/>
    </location>
</feature>
<feature type="transmembrane region" description="Helical" evidence="6">
    <location>
        <begin position="330"/>
        <end position="350"/>
    </location>
</feature>
<evidence type="ECO:0000259" key="7">
    <source>
        <dbReference type="PROSITE" id="PS50850"/>
    </source>
</evidence>
<feature type="transmembrane region" description="Helical" evidence="6">
    <location>
        <begin position="270"/>
        <end position="290"/>
    </location>
</feature>
<dbReference type="RefSeq" id="WP_041092462.1">
    <property type="nucleotide sequence ID" value="NZ_AP014680.1"/>
</dbReference>
<dbReference type="AlphaFoldDB" id="A0A0A1GRG8"/>
<dbReference type="Pfam" id="PF07690">
    <property type="entry name" value="MFS_1"/>
    <property type="match status" value="1"/>
</dbReference>
<evidence type="ECO:0000256" key="1">
    <source>
        <dbReference type="ARBA" id="ARBA00004651"/>
    </source>
</evidence>
<evidence type="ECO:0000256" key="6">
    <source>
        <dbReference type="SAM" id="Phobius"/>
    </source>
</evidence>
<evidence type="ECO:0000256" key="2">
    <source>
        <dbReference type="ARBA" id="ARBA00022448"/>
    </source>
</evidence>
<sequence length="468" mass="50604">MPATVSNKVKLAILSGGLLSFIGVLVETSMNVTFPTLINELHVSLPTIQWLTTGYLLLVTIVMSTTAYILKRFAAQKIFLFATLTCLIGSIFCIFAPNFIVLMVGRLLQAISTGLSTPLMFHLIFSSVPTKKLGLYTGFASVIISLAPALGPTYGGVLTSLWSWRSIFIGTIPIIILVGLLGAWSIDQPATGVSKHSFDYLGVVGLAIVFTSIILTFNEAGQFGWLSSSFRIGAILSIIIIGLFIIYAIKGNRKLIDYSILQYPILRFRLFSYFGLQFINIGLSFILPLFAQTVLHSSAMEAGLMLLPGSLLGAAIGPIAGRIYDRTGPFIPLVTGGILMLCGTTLFWLLTKQLNFWLITSIYTLIRIGFNAGFGTSISDGSLQVPLQNKSDQNSLFSMMQQYAGSLGTGISAAVISGVAIMYPHLNTVSANVTGTRFSFILLIGLSIAILLSVIVAQTKYRQQPHIK</sequence>
<comment type="subcellular location">
    <subcellularLocation>
        <location evidence="1">Cell membrane</location>
        <topology evidence="1">Multi-pass membrane protein</topology>
    </subcellularLocation>
</comment>
<evidence type="ECO:0000313" key="8">
    <source>
        <dbReference type="EMBL" id="BAP84902.1"/>
    </source>
</evidence>
<evidence type="ECO:0000256" key="3">
    <source>
        <dbReference type="ARBA" id="ARBA00022692"/>
    </source>
</evidence>
<feature type="transmembrane region" description="Helical" evidence="6">
    <location>
        <begin position="162"/>
        <end position="186"/>
    </location>
</feature>
<proteinExistence type="predicted"/>
<dbReference type="InterPro" id="IPR011701">
    <property type="entry name" value="MFS"/>
</dbReference>
<keyword evidence="3 6" id="KW-0812">Transmembrane</keyword>
<feature type="transmembrane region" description="Helical" evidence="6">
    <location>
        <begin position="107"/>
        <end position="126"/>
    </location>
</feature>
<dbReference type="InterPro" id="IPR020846">
    <property type="entry name" value="MFS_dom"/>
</dbReference>
<dbReference type="EMBL" id="AP014680">
    <property type="protein sequence ID" value="BAP84902.1"/>
    <property type="molecule type" value="Genomic_DNA"/>
</dbReference>
<evidence type="ECO:0000256" key="4">
    <source>
        <dbReference type="ARBA" id="ARBA00022989"/>
    </source>
</evidence>
<dbReference type="Gene3D" id="1.20.1720.10">
    <property type="entry name" value="Multidrug resistance protein D"/>
    <property type="match status" value="1"/>
</dbReference>
<dbReference type="KEGG" id="lho:LOOC260_103240"/>
<protein>
    <submittedName>
        <fullName evidence="8">Major facilitator superfamily transporter</fullName>
    </submittedName>
</protein>